<dbReference type="SUPFAM" id="SSF47226">
    <property type="entry name" value="Histidine-containing phosphotransfer domain, HPT domain"/>
    <property type="match status" value="1"/>
</dbReference>
<feature type="domain" description="HPt" evidence="2">
    <location>
        <begin position="38"/>
        <end position="101"/>
    </location>
</feature>
<sequence>MTPTPDASIQRTIDLEHLERQTLYDKALQNEVLGLFHQQLLSARSAIPAATGRERLDLAHSLTGAARSVGAFSLADALEAFQDAPFDPKAAGRVLDLIDRVIETVDAIRALSSEKG</sequence>
<proteinExistence type="predicted"/>
<accession>A0ABW5DKE4</accession>
<keyword evidence="1" id="KW-0902">Two-component regulatory system</keyword>
<dbReference type="Proteomes" id="UP001597373">
    <property type="component" value="Unassembled WGS sequence"/>
</dbReference>
<dbReference type="InterPro" id="IPR008207">
    <property type="entry name" value="Sig_transdc_His_kin_Hpt_dom"/>
</dbReference>
<comment type="caution">
    <text evidence="3">The sequence shown here is derived from an EMBL/GenBank/DDBJ whole genome shotgun (WGS) entry which is preliminary data.</text>
</comment>
<evidence type="ECO:0000313" key="3">
    <source>
        <dbReference type="EMBL" id="MFD2261000.1"/>
    </source>
</evidence>
<organism evidence="3 4">
    <name type="scientific">Chelativorans composti</name>
    <dbReference type="NCBI Taxonomy" id="768533"/>
    <lineage>
        <taxon>Bacteria</taxon>
        <taxon>Pseudomonadati</taxon>
        <taxon>Pseudomonadota</taxon>
        <taxon>Alphaproteobacteria</taxon>
        <taxon>Hyphomicrobiales</taxon>
        <taxon>Phyllobacteriaceae</taxon>
        <taxon>Chelativorans</taxon>
    </lineage>
</organism>
<dbReference type="EMBL" id="JBHUIR010000054">
    <property type="protein sequence ID" value="MFD2261000.1"/>
    <property type="molecule type" value="Genomic_DNA"/>
</dbReference>
<evidence type="ECO:0000256" key="1">
    <source>
        <dbReference type="ARBA" id="ARBA00023012"/>
    </source>
</evidence>
<keyword evidence="4" id="KW-1185">Reference proteome</keyword>
<protein>
    <submittedName>
        <fullName evidence="3">Hpt domain-containing protein</fullName>
    </submittedName>
</protein>
<dbReference type="InterPro" id="IPR036641">
    <property type="entry name" value="HPT_dom_sf"/>
</dbReference>
<dbReference type="Pfam" id="PF01627">
    <property type="entry name" value="Hpt"/>
    <property type="match status" value="1"/>
</dbReference>
<evidence type="ECO:0000313" key="4">
    <source>
        <dbReference type="Proteomes" id="UP001597373"/>
    </source>
</evidence>
<dbReference type="RefSeq" id="WP_345098275.1">
    <property type="nucleotide sequence ID" value="NZ_BAABGS010000012.1"/>
</dbReference>
<evidence type="ECO:0000259" key="2">
    <source>
        <dbReference type="Pfam" id="PF01627"/>
    </source>
</evidence>
<dbReference type="Gene3D" id="1.20.120.160">
    <property type="entry name" value="HPT domain"/>
    <property type="match status" value="1"/>
</dbReference>
<name>A0ABW5DKE4_9HYPH</name>
<reference evidence="4" key="1">
    <citation type="journal article" date="2019" name="Int. J. Syst. Evol. Microbiol.">
        <title>The Global Catalogue of Microorganisms (GCM) 10K type strain sequencing project: providing services to taxonomists for standard genome sequencing and annotation.</title>
        <authorList>
            <consortium name="The Broad Institute Genomics Platform"/>
            <consortium name="The Broad Institute Genome Sequencing Center for Infectious Disease"/>
            <person name="Wu L."/>
            <person name="Ma J."/>
        </authorList>
    </citation>
    <scope>NUCLEOTIDE SEQUENCE [LARGE SCALE GENOMIC DNA]</scope>
    <source>
        <strain evidence="4">KCTC 23707</strain>
    </source>
</reference>
<gene>
    <name evidence="3" type="ORF">ACFSMZ_14705</name>
</gene>